<dbReference type="STRING" id="562729.RNAN_3700"/>
<feature type="domain" description="Capsule biosynthesis GfcC-like N-terminal" evidence="3">
    <location>
        <begin position="18"/>
        <end position="136"/>
    </location>
</feature>
<feature type="domain" description="Capsule biosynthesis GfcC-like C-terminal" evidence="2">
    <location>
        <begin position="160"/>
        <end position="239"/>
    </location>
</feature>
<keyword evidence="1" id="KW-0732">Signal</keyword>
<evidence type="ECO:0000259" key="2">
    <source>
        <dbReference type="Pfam" id="PF06251"/>
    </source>
</evidence>
<dbReference type="RefSeq" id="WP_008224445.1">
    <property type="nucleotide sequence ID" value="NZ_BAFK01000037.1"/>
</dbReference>
<reference evidence="4 5" key="1">
    <citation type="journal article" date="2012" name="J. Bacteriol.">
        <title>Genome Sequence of the Protease-Producing Bacterium Rheinheimera nanhaiensis E407-8T, Isolated from Deep-Sea Sediment of the South China Sea.</title>
        <authorList>
            <person name="Zhang X.-Y."/>
            <person name="Zhang Y.-J."/>
            <person name="Qin Q.-L."/>
            <person name="Xie B.-B."/>
            <person name="Chen X.-L."/>
            <person name="Zhou B.-C."/>
            <person name="Zhang Y.-Z."/>
        </authorList>
    </citation>
    <scope>NUCLEOTIDE SEQUENCE [LARGE SCALE GENOMIC DNA]</scope>
    <source>
        <strain evidence="4 5">E407-8</strain>
    </source>
</reference>
<name>I1E2Z6_9GAMM</name>
<evidence type="ECO:0000259" key="3">
    <source>
        <dbReference type="Pfam" id="PF20616"/>
    </source>
</evidence>
<keyword evidence="5" id="KW-1185">Reference proteome</keyword>
<gene>
    <name evidence="4" type="ORF">RNAN_3700</name>
</gene>
<dbReference type="OrthoDB" id="5592890at2"/>
<dbReference type="Proteomes" id="UP000004374">
    <property type="component" value="Unassembled WGS sequence"/>
</dbReference>
<feature type="signal peptide" evidence="1">
    <location>
        <begin position="1"/>
        <end position="19"/>
    </location>
</feature>
<dbReference type="Gene3D" id="3.10.560.10">
    <property type="entry name" value="Outer membrane lipoprotein wza domain like"/>
    <property type="match status" value="1"/>
</dbReference>
<proteinExistence type="predicted"/>
<dbReference type="InterPro" id="IPR046459">
    <property type="entry name" value="Caps_syn_GfcC_N"/>
</dbReference>
<dbReference type="EMBL" id="BAFK01000037">
    <property type="protein sequence ID" value="GAB60674.1"/>
    <property type="molecule type" value="Genomic_DNA"/>
</dbReference>
<dbReference type="AlphaFoldDB" id="I1E2Z6"/>
<dbReference type="Pfam" id="PF06251">
    <property type="entry name" value="Caps_syn_GfcC_C"/>
    <property type="match status" value="1"/>
</dbReference>
<dbReference type="Pfam" id="PF20616">
    <property type="entry name" value="Caps_syn_GfcC_N"/>
    <property type="match status" value="1"/>
</dbReference>
<feature type="chain" id="PRO_5003638913" evidence="1">
    <location>
        <begin position="20"/>
        <end position="240"/>
    </location>
</feature>
<accession>I1E2Z6</accession>
<evidence type="ECO:0000313" key="4">
    <source>
        <dbReference type="EMBL" id="GAB60674.1"/>
    </source>
</evidence>
<sequence>MIRSFCLILFCFITVSAYAAVTVDINGQRWHYKEPPRLTTVLTPVALQQDWYWPTASLFSLSDASAEAERQALLQQIEQVKVQQGSELQEALTQLSYHIAGWQLATRRVLAIDYDLARLDNRYNPAFDTGDYLLQLTTRPQTVRFWGAVDQVLTLPHAGVTPVTAYLPAIGRSSVADLSYVLIITPTGEVKQVGVASWNQQYTELMPGSSVYIPFAGGLLSGDLMQLNKDIAGLARHRVK</sequence>
<dbReference type="InterPro" id="IPR010425">
    <property type="entry name" value="Caps_synth_GfcC-like_C"/>
</dbReference>
<evidence type="ECO:0000256" key="1">
    <source>
        <dbReference type="SAM" id="SignalP"/>
    </source>
</evidence>
<protein>
    <submittedName>
        <fullName evidence="4">Uncharacterized protein</fullName>
    </submittedName>
</protein>
<evidence type="ECO:0000313" key="5">
    <source>
        <dbReference type="Proteomes" id="UP000004374"/>
    </source>
</evidence>
<comment type="caution">
    <text evidence="4">The sequence shown here is derived from an EMBL/GenBank/DDBJ whole genome shotgun (WGS) entry which is preliminary data.</text>
</comment>
<organism evidence="4 5">
    <name type="scientific">Rheinheimera nanhaiensis E407-8</name>
    <dbReference type="NCBI Taxonomy" id="562729"/>
    <lineage>
        <taxon>Bacteria</taxon>
        <taxon>Pseudomonadati</taxon>
        <taxon>Pseudomonadota</taxon>
        <taxon>Gammaproteobacteria</taxon>
        <taxon>Chromatiales</taxon>
        <taxon>Chromatiaceae</taxon>
        <taxon>Rheinheimera</taxon>
    </lineage>
</organism>